<dbReference type="Proteomes" id="UP000192578">
    <property type="component" value="Unassembled WGS sequence"/>
</dbReference>
<comment type="similarity">
    <text evidence="1">Belongs to the PDCD5 family.</text>
</comment>
<dbReference type="PANTHER" id="PTHR10840:SF0">
    <property type="entry name" value="PROGRAMMED CELL DEATH PROTEIN 5"/>
    <property type="match status" value="1"/>
</dbReference>
<feature type="region of interest" description="Disordered" evidence="2">
    <location>
        <begin position="1"/>
        <end position="50"/>
    </location>
</feature>
<protein>
    <submittedName>
        <fullName evidence="3">Programmed cell death protein 5</fullName>
    </submittedName>
</protein>
<dbReference type="GO" id="GO:0005829">
    <property type="term" value="C:cytosol"/>
    <property type="evidence" value="ECO:0007669"/>
    <property type="project" value="TreeGrafter"/>
</dbReference>
<keyword evidence="4" id="KW-1185">Reference proteome</keyword>
<dbReference type="PANTHER" id="PTHR10840">
    <property type="entry name" value="PROGRAMMED CELL DEATH PROTEIN 5"/>
    <property type="match status" value="1"/>
</dbReference>
<name>A0A1W0WB38_HYPEX</name>
<dbReference type="EMBL" id="MTYJ01000146">
    <property type="protein sequence ID" value="OQV12387.1"/>
    <property type="molecule type" value="Genomic_DNA"/>
</dbReference>
<dbReference type="InterPro" id="IPR036883">
    <property type="entry name" value="PDCD5-like_sf"/>
</dbReference>
<dbReference type="FunFam" id="1.10.8.140:FF:000006">
    <property type="entry name" value="programmed cell death protein 5-like"/>
    <property type="match status" value="1"/>
</dbReference>
<dbReference type="GO" id="GO:0005634">
    <property type="term" value="C:nucleus"/>
    <property type="evidence" value="ECO:0007669"/>
    <property type="project" value="TreeGrafter"/>
</dbReference>
<dbReference type="SUPFAM" id="SSF46950">
    <property type="entry name" value="Double-stranded DNA-binding domain"/>
    <property type="match status" value="1"/>
</dbReference>
<dbReference type="GO" id="GO:0003677">
    <property type="term" value="F:DNA binding"/>
    <property type="evidence" value="ECO:0007669"/>
    <property type="project" value="InterPro"/>
</dbReference>
<dbReference type="Pfam" id="PF01984">
    <property type="entry name" value="dsDNA_bind"/>
    <property type="match status" value="1"/>
</dbReference>
<proteinExistence type="inferred from homology"/>
<evidence type="ECO:0000313" key="3">
    <source>
        <dbReference type="EMBL" id="OQV12387.1"/>
    </source>
</evidence>
<reference evidence="4" key="1">
    <citation type="submission" date="2017-01" db="EMBL/GenBank/DDBJ databases">
        <title>Comparative genomics of anhydrobiosis in the tardigrade Hypsibius dujardini.</title>
        <authorList>
            <person name="Yoshida Y."/>
            <person name="Koutsovoulos G."/>
            <person name="Laetsch D."/>
            <person name="Stevens L."/>
            <person name="Kumar S."/>
            <person name="Horikawa D."/>
            <person name="Ishino K."/>
            <person name="Komine S."/>
            <person name="Tomita M."/>
            <person name="Blaxter M."/>
            <person name="Arakawa K."/>
        </authorList>
    </citation>
    <scope>NUCLEOTIDE SEQUENCE [LARGE SCALE GENOMIC DNA]</scope>
    <source>
        <strain evidence="4">Z151</strain>
    </source>
</reference>
<dbReference type="InterPro" id="IPR002836">
    <property type="entry name" value="PDCD5-like"/>
</dbReference>
<evidence type="ECO:0000256" key="2">
    <source>
        <dbReference type="SAM" id="MobiDB-lite"/>
    </source>
</evidence>
<accession>A0A1W0WB38</accession>
<evidence type="ECO:0000313" key="4">
    <source>
        <dbReference type="Proteomes" id="UP000192578"/>
    </source>
</evidence>
<sequence length="134" mass="15228">MDDDLEAIRAQRMAQLRRQNPGALGATPGAGEADQNQQNAQERQKQEEEMRHSILAQVLDQSARARLNTIALAKPEKARMVESIVIQMATRGQLGGKLSEEQFKQILSRVSEQTHQETTVKFDRRRNNIDDEDF</sequence>
<dbReference type="PIRSF" id="PIRSF015730">
    <property type="entry name" value="TFAR19"/>
    <property type="match status" value="1"/>
</dbReference>
<dbReference type="Gene3D" id="1.10.8.140">
    <property type="entry name" value="PDCD5-like"/>
    <property type="match status" value="1"/>
</dbReference>
<comment type="caution">
    <text evidence="3">The sequence shown here is derived from an EMBL/GenBank/DDBJ whole genome shotgun (WGS) entry which is preliminary data.</text>
</comment>
<dbReference type="OrthoDB" id="10252486at2759"/>
<dbReference type="AlphaFoldDB" id="A0A1W0WB38"/>
<evidence type="ECO:0000256" key="1">
    <source>
        <dbReference type="ARBA" id="ARBA00010490"/>
    </source>
</evidence>
<organism evidence="3 4">
    <name type="scientific">Hypsibius exemplaris</name>
    <name type="common">Freshwater tardigrade</name>
    <dbReference type="NCBI Taxonomy" id="2072580"/>
    <lineage>
        <taxon>Eukaryota</taxon>
        <taxon>Metazoa</taxon>
        <taxon>Ecdysozoa</taxon>
        <taxon>Tardigrada</taxon>
        <taxon>Eutardigrada</taxon>
        <taxon>Parachela</taxon>
        <taxon>Hypsibioidea</taxon>
        <taxon>Hypsibiidae</taxon>
        <taxon>Hypsibius</taxon>
    </lineage>
</organism>
<feature type="compositionally biased region" description="Low complexity" evidence="2">
    <location>
        <begin position="32"/>
        <end position="41"/>
    </location>
</feature>
<gene>
    <name evidence="3" type="ORF">BV898_13340</name>
</gene>